<feature type="domain" description="Cadherin" evidence="4">
    <location>
        <begin position="881"/>
        <end position="984"/>
    </location>
</feature>
<keyword evidence="6" id="KW-1185">Reference proteome</keyword>
<dbReference type="Pfam" id="PF07699">
    <property type="entry name" value="Ephrin_rec_like"/>
    <property type="match status" value="2"/>
</dbReference>
<dbReference type="InterPro" id="IPR014756">
    <property type="entry name" value="Ig_E-set"/>
</dbReference>
<feature type="transmembrane region" description="Helical" evidence="2">
    <location>
        <begin position="3097"/>
        <end position="3117"/>
    </location>
</feature>
<feature type="signal peptide" evidence="3">
    <location>
        <begin position="1"/>
        <end position="23"/>
    </location>
</feature>
<dbReference type="InterPro" id="IPR040853">
    <property type="entry name" value="RapA2_cadherin-like"/>
</dbReference>
<evidence type="ECO:0000256" key="1">
    <source>
        <dbReference type="SAM" id="MobiDB-lite"/>
    </source>
</evidence>
<accession>A0ABR1G197</accession>
<dbReference type="Gene3D" id="2.60.40.10">
    <property type="entry name" value="Immunoglobulins"/>
    <property type="match status" value="4"/>
</dbReference>
<evidence type="ECO:0000256" key="2">
    <source>
        <dbReference type="SAM" id="Phobius"/>
    </source>
</evidence>
<evidence type="ECO:0000256" key="3">
    <source>
        <dbReference type="SAM" id="SignalP"/>
    </source>
</evidence>
<organism evidence="5 6">
    <name type="scientific">Aureococcus anophagefferens</name>
    <name type="common">Harmful bloom alga</name>
    <dbReference type="NCBI Taxonomy" id="44056"/>
    <lineage>
        <taxon>Eukaryota</taxon>
        <taxon>Sar</taxon>
        <taxon>Stramenopiles</taxon>
        <taxon>Ochrophyta</taxon>
        <taxon>Pelagophyceae</taxon>
        <taxon>Pelagomonadales</taxon>
        <taxon>Pelagomonadaceae</taxon>
        <taxon>Aureococcus</taxon>
    </lineage>
</organism>
<dbReference type="SUPFAM" id="SSF49313">
    <property type="entry name" value="Cadherin-like"/>
    <property type="match status" value="1"/>
</dbReference>
<evidence type="ECO:0000313" key="6">
    <source>
        <dbReference type="Proteomes" id="UP001363151"/>
    </source>
</evidence>
<dbReference type="InterPro" id="IPR002126">
    <property type="entry name" value="Cadherin-like_dom"/>
</dbReference>
<dbReference type="PROSITE" id="PS50268">
    <property type="entry name" value="CADHERIN_2"/>
    <property type="match status" value="3"/>
</dbReference>
<dbReference type="InterPro" id="IPR011641">
    <property type="entry name" value="Tyr-kin_ephrin_A/B_rcpt-like"/>
</dbReference>
<dbReference type="SMART" id="SM00429">
    <property type="entry name" value="IPT"/>
    <property type="match status" value="3"/>
</dbReference>
<feature type="region of interest" description="Disordered" evidence="1">
    <location>
        <begin position="3260"/>
        <end position="3295"/>
    </location>
</feature>
<feature type="domain" description="Cadherin" evidence="4">
    <location>
        <begin position="1135"/>
        <end position="1203"/>
    </location>
</feature>
<dbReference type="EMBL" id="JBBJCI010000145">
    <property type="protein sequence ID" value="KAK7242369.1"/>
    <property type="molecule type" value="Genomic_DNA"/>
</dbReference>
<sequence>MGCPSMGVRRLWAAALVVGTTRAQNCPAGSYADGGSCVVCPAGFYAKNSGSTSCNDCNAGKYISDDDVDIAAHDEKSDCLVCPAGAYAAVDGATGCELCPAGSYLDDGAAAPDEAGTSKTAHDALDDCFACPVGTYQTAEGSWDCLDCPAGRYGDVAGSWGDHDELADCVICPAGTSSAFMKRTYQASAASHNCVSCPGGTYLSDAATDAALHASLSYCEPCPAGSFSTAGVAGGSPAPGSCTLCPAGTYSAAVGATSCETCGAGTYAAAAGSTSCLSCPAGTFLQDHDEAAMHDEAEDCEPCAEDTFCALPGGCDACAACPEDEYASAGSDACFTCAEGASSDDCIVCEPGTYDTDDSGCVDCPVCTYSEVSGATECAPCPAGHYADEPGSRRCEPAGAGFYATDTSLDMDGVGVDEGACSAVACPTGTWSPSGASSCVAAFPGYFASDSPTDADGVGVTSGATAEAPCPAATSSEEGAYRCAACDLGAYAPAGSAACSSCPAGTYGSEASGTAACSGPCDAGRVGGDGALMSACHAACPAGYYCPVGTADGDELECGSVDVYCPAGSGKPKPVDAGAYTTGGASETTREAQETCPMGSYCSGDGLATACPGGTYGADVGLSSAACSGACAEGYFCAPGGLGLRFDDIAVFSMALAPSELGVLMGGWDPGRGARQRPLAADDGGAVVGETPVDALDCDFFYATFAATTDVGAPLLPNVTEPDPYQSSIFSLPAGCGDNDLGKFAVVACTGQVFATTSSFDALATPTYELCVAVTDDGDPPLNATAAFTVTVLNVNDAPVFDEAADPSACSLPEDAAAGDAFGCALAASDPDGDALAWTLADPHGILTIGGAAGVFASDGEFTASHYLTVNLADANDAPAFPSTATFAIAEDAAAGDAVGDVASYATDADGDALSFSLGAFEPAGFGSFAVSSDGAITVADADGVATASGVFVVTLENVDEPPALASDYAFVAAEDAPSDGPRVRGGGAYALSDDLEDLDAGQSHTFTLLNASGAAERRFSYDGDFSVLSERVFDYEDASGNYFFFADVDEAPVVFDVAATVGAGAVAGQVVAVLDGVDPDDDDIAYTISVDSAWDGWFAVDGDKLSLARDAGDVGDVSADVAINVTDVPEAPTLAATVSVVVAEDAPLGAVAGQVVAAADEDAGDAVTFAFEPADGAAPVDFTSGGQLTVTGALDYETRQSYAGYAGVATTINATYVSPGDGAVHVAYGCEVTTPGVELRCYADEGVGAHHAWTVTVAAANTRPWRVVAAALTSYETPAIVSVDDGLFDTAGGDLAFVTASGLGPACETYCAAPQRACGDACVASTDACEFHPYEGGACGAHLMGATRATCETSPGVGADLAVSLARAGLAGRAGAASVGYGRADDHGGVRPPDAGGATEGGDAFYVAGSNFGPGDGDVVVTYGPYVAEGCAVELAHEKVRCATAAGTGVGHGVAMNVAGRSSATFDGDVSYAAPFVSYYEVGWALDPDRSGALAVGGETVVLRGGNFGASTAKLDAVTYGEDGAVDYIACDVHGAYGGVASSNASCLCAISEAHGAIECETVAATGTGHTWHVTVDGQGSTAPTTTAEPPVVFGASASGNLSVAGGGVVRLLGANFGPDPAKVEGVTYGPSGDEYDAACGLESDGVLVCETSAGIGSDLRWKATVDGQTSPTSPILSSYAPPVLLAVSPPSAGTEGGAVVVLNGTNLGLSYAATSLEVRVDGAAAAIDGASQLAVTPMASAFYACGDVECVAFVVPPLASDARTAAISVALSSQVHGSIEAVSNGVAFTYDPPVITHLSNSDGAFYGTTDVVVNGRNFGTGGAVYVDGEEIAATTYTHDRATFTFDGTSGNVTVVVGDATSNSVKFSTNSPRVAADVAAYAPDPAGYRTDGLDDAGAARTISVVGYHFASSLEGTRVFVGDAEAAVTWVGDVDDVDTDLRAFGAALRGIVFEVPPGTGRANEVLVMANGRSSYSGNLSSDVLWVRYLEPAVDAVAPGSAPTAGGDVTLTGSNFGASGAAVSLGGEACRVTSQSHTSLTVAVPEGEGRAKAFVVDVGGQTASTMLGYDAPAIAFLSPEVVPATGGLVTVSGSNLGRAGVAAVALGPAAVDVAVVSGGHDVLVLNVGAGQGLDTLVVNVSDQSAKTTLAFEAPSLSSLAPAEGSTRGGTEISLTGTNFGRGSNFDVVFCCGASADGTVSKYSYLAGDVDVLNFSDASLVVSSPAGQSDAELAVTFEACADAGRPASCVASNALAFNFSDPRAYYVGETVEPYDALGDYCFVETGASAETCVEASCDRTASGGCGLSTAGGALVAVVGDNFGVDEPAVYFGGVLLDDRRVFQPESDDAKHGVVFFEVPRGSGRDVEVVVEVGGGRRANAVLFSYDAPVVTSVTPNAPQSYDGAGQTVEIFGENFGETAGDAGAVSVLVGGLNCTAVARGSMEPSIWQYNDGAPYLYCATAYAPIGPKDLNITVAKQAADYAAAERKIAMTCPDGYYAQTKHQPYTTRTDLGDVACHEACVPGRPCANASTLDGTVLTCAALTTEDEYCVPCPTGSACDKHANDYVIEPYATPGYFRLDLRDGDVACGDQRGHRGDTGFCYDFAPCSPADACVGGNACARGYTATKCARCCDASESHVTMNGVKAKNPECWDEAGDQLLYYRAYGECVECPANLMLLIAMLLSGALVCGAAAYVLKKNRVDMSVVAIGVDYFQVLSVFASTDIKWPSALQDIYSALSLFSFDVVNIFPPECSVAVAYDVQWLGIQFAPLGVLAVLGALYVAAGVYLKAKLGHQKHALLLQLRRIRGAVTGAALYGFYFVYLFICENTLDVLNCEKIASEDGVESEEAYLSSEPEEICWRDGEMQYGLVPVAVIFVFVYVVGYPVLVAVLTLRGDVKQKIVDDQLLRAQGRGGYEAGMSPYLEAVALTRNSLGLLYYRFKPDVPFWIVVVVLRKMCMAVITLIFHSSASFQLAMLLLVLFVSLVLQMRNLPYLSPKDAHLLLDVHKDRLPLLDEEEKKSKASKDAALSRKRTKRVQVGADGFAAAYRSGRLREAAAELVFEYNTIECTLLSASIMICIFGVMLASEYVADGKHPAARSALVHATLVVIALSLLYFAAVLWHEIISKIFPMLNFSCLGIFADDQQKTKDAPDDDVLDDGVEMAEAIPGRFASAKDDRDDAQTLMTVEEQIAMQKVVAGLQRDNGVLKKRIADLETQGREKVAKQYSKVKKKAIGSTVAQLSKKQLSNVGAQDAGYDDGGGDATFGIDVGFDDGDEPRARSNTENPMARHRSGTQKNAHV</sequence>
<dbReference type="SMART" id="SM00112">
    <property type="entry name" value="CA"/>
    <property type="match status" value="1"/>
</dbReference>
<dbReference type="CDD" id="cd00102">
    <property type="entry name" value="IPT"/>
    <property type="match status" value="1"/>
</dbReference>
<dbReference type="Pfam" id="PF01833">
    <property type="entry name" value="TIG"/>
    <property type="match status" value="3"/>
</dbReference>
<dbReference type="CDD" id="cd11304">
    <property type="entry name" value="Cadherin_repeat"/>
    <property type="match status" value="1"/>
</dbReference>
<dbReference type="Proteomes" id="UP001363151">
    <property type="component" value="Unassembled WGS sequence"/>
</dbReference>
<dbReference type="InterPro" id="IPR015919">
    <property type="entry name" value="Cadherin-like_sf"/>
</dbReference>
<feature type="transmembrane region" description="Helical" evidence="2">
    <location>
        <begin position="2700"/>
        <end position="2717"/>
    </location>
</feature>
<protein>
    <submittedName>
        <fullName evidence="5">Calcium ion binding protein</fullName>
    </submittedName>
</protein>
<dbReference type="InterPro" id="IPR002909">
    <property type="entry name" value="IPT_dom"/>
</dbReference>
<dbReference type="Pfam" id="PF17803">
    <property type="entry name" value="Cadherin_4"/>
    <property type="match status" value="2"/>
</dbReference>
<keyword evidence="3" id="KW-0732">Signal</keyword>
<dbReference type="PANTHER" id="PTHR46967:SF2">
    <property type="entry name" value="SUSHI, VON WILLEBRAND FACTOR TYPE A, EGF AND PENTRAXIN DOMAIN-CONTAINING PROTEIN 1-LIKE"/>
    <property type="match status" value="1"/>
</dbReference>
<evidence type="ECO:0000259" key="4">
    <source>
        <dbReference type="PROSITE" id="PS50268"/>
    </source>
</evidence>
<dbReference type="SUPFAM" id="SSF57184">
    <property type="entry name" value="Growth factor receptor domain"/>
    <property type="match status" value="4"/>
</dbReference>
<feature type="chain" id="PRO_5047324670" evidence="3">
    <location>
        <begin position="24"/>
        <end position="3295"/>
    </location>
</feature>
<feature type="domain" description="Cadherin" evidence="4">
    <location>
        <begin position="719"/>
        <end position="801"/>
    </location>
</feature>
<dbReference type="SUPFAM" id="SSF81296">
    <property type="entry name" value="E set domains"/>
    <property type="match status" value="3"/>
</dbReference>
<gene>
    <name evidence="5" type="ORF">SO694_00012348</name>
</gene>
<feature type="compositionally biased region" description="Basic residues" evidence="1">
    <location>
        <begin position="3283"/>
        <end position="3295"/>
    </location>
</feature>
<feature type="transmembrane region" description="Helical" evidence="2">
    <location>
        <begin position="2804"/>
        <end position="2821"/>
    </location>
</feature>
<feature type="transmembrane region" description="Helical" evidence="2">
    <location>
        <begin position="2967"/>
        <end position="2984"/>
    </location>
</feature>
<dbReference type="InterPro" id="IPR009030">
    <property type="entry name" value="Growth_fac_rcpt_cys_sf"/>
</dbReference>
<keyword evidence="2" id="KW-0472">Membrane</keyword>
<feature type="transmembrane region" description="Helical" evidence="2">
    <location>
        <begin position="2866"/>
        <end position="2889"/>
    </location>
</feature>
<proteinExistence type="predicted"/>
<dbReference type="Gene3D" id="2.60.40.60">
    <property type="entry name" value="Cadherins"/>
    <property type="match status" value="2"/>
</dbReference>
<name>A0ABR1G197_AURAN</name>
<reference evidence="5 6" key="1">
    <citation type="submission" date="2024-03" db="EMBL/GenBank/DDBJ databases">
        <title>Aureococcus anophagefferens CCMP1851 and Kratosvirus quantuckense: Draft genome of a second virus-susceptible host strain in the model system.</title>
        <authorList>
            <person name="Chase E."/>
            <person name="Truchon A.R."/>
            <person name="Schepens W."/>
            <person name="Wilhelm S.W."/>
        </authorList>
    </citation>
    <scope>NUCLEOTIDE SEQUENCE [LARGE SCALE GENOMIC DNA]</scope>
    <source>
        <strain evidence="5 6">CCMP1851</strain>
    </source>
</reference>
<comment type="caution">
    <text evidence="5">The sequence shown here is derived from an EMBL/GenBank/DDBJ whole genome shotgun (WGS) entry which is preliminary data.</text>
</comment>
<feature type="transmembrane region" description="Helical" evidence="2">
    <location>
        <begin position="2764"/>
        <end position="2784"/>
    </location>
</feature>
<dbReference type="SMART" id="SM01411">
    <property type="entry name" value="Ephrin_rec_like"/>
    <property type="match status" value="10"/>
</dbReference>
<feature type="transmembrane region" description="Helical" evidence="2">
    <location>
        <begin position="2672"/>
        <end position="2693"/>
    </location>
</feature>
<evidence type="ECO:0000313" key="5">
    <source>
        <dbReference type="EMBL" id="KAK7242369.1"/>
    </source>
</evidence>
<dbReference type="InterPro" id="IPR013783">
    <property type="entry name" value="Ig-like_fold"/>
</dbReference>
<keyword evidence="2" id="KW-0812">Transmembrane</keyword>
<dbReference type="Gene3D" id="2.10.50.10">
    <property type="entry name" value="Tumor Necrosis Factor Receptor, subunit A, domain 2"/>
    <property type="match status" value="4"/>
</dbReference>
<feature type="transmembrane region" description="Helical" evidence="2">
    <location>
        <begin position="3064"/>
        <end position="3085"/>
    </location>
</feature>
<keyword evidence="2" id="KW-1133">Transmembrane helix</keyword>
<dbReference type="PANTHER" id="PTHR46967">
    <property type="entry name" value="INSULIN-LIKE GROWTH FACTOR BINDING PROTEIN,N-TERMINAL"/>
    <property type="match status" value="1"/>
</dbReference>